<reference evidence="3 4" key="1">
    <citation type="submission" date="2021-03" db="EMBL/GenBank/DDBJ databases">
        <title>Genomic Encyclopedia of Type Strains, Phase IV (KMG-IV): sequencing the most valuable type-strain genomes for metagenomic binning, comparative biology and taxonomic classification.</title>
        <authorList>
            <person name="Goeker M."/>
        </authorList>
    </citation>
    <scope>NUCLEOTIDE SEQUENCE [LARGE SCALE GENOMIC DNA]</scope>
    <source>
        <strain evidence="3 4">DSM 21600</strain>
    </source>
</reference>
<name>A0ABS4DUM9_9HYPH</name>
<dbReference type="PROSITE" id="PS51208">
    <property type="entry name" value="AUTOTRANSPORTER"/>
    <property type="match status" value="1"/>
</dbReference>
<dbReference type="SMART" id="SM00869">
    <property type="entry name" value="Autotransporter"/>
    <property type="match status" value="1"/>
</dbReference>
<evidence type="ECO:0000256" key="1">
    <source>
        <dbReference type="SAM" id="MobiDB-lite"/>
    </source>
</evidence>
<evidence type="ECO:0000313" key="4">
    <source>
        <dbReference type="Proteomes" id="UP000759443"/>
    </source>
</evidence>
<proteinExistence type="predicted"/>
<dbReference type="Proteomes" id="UP000759443">
    <property type="component" value="Unassembled WGS sequence"/>
</dbReference>
<dbReference type="InterPro" id="IPR005546">
    <property type="entry name" value="Autotransporte_beta"/>
</dbReference>
<organism evidence="3 4">
    <name type="scientific">Rhizobium halophytocola</name>
    <dbReference type="NCBI Taxonomy" id="735519"/>
    <lineage>
        <taxon>Bacteria</taxon>
        <taxon>Pseudomonadati</taxon>
        <taxon>Pseudomonadota</taxon>
        <taxon>Alphaproteobacteria</taxon>
        <taxon>Hyphomicrobiales</taxon>
        <taxon>Rhizobiaceae</taxon>
        <taxon>Rhizobium/Agrobacterium group</taxon>
        <taxon>Rhizobium</taxon>
    </lineage>
</organism>
<feature type="region of interest" description="Disordered" evidence="1">
    <location>
        <begin position="248"/>
        <end position="272"/>
    </location>
</feature>
<dbReference type="Gene3D" id="2.40.128.130">
    <property type="entry name" value="Autotransporter beta-domain"/>
    <property type="match status" value="1"/>
</dbReference>
<comment type="caution">
    <text evidence="3">The sequence shown here is derived from an EMBL/GenBank/DDBJ whole genome shotgun (WGS) entry which is preliminary data.</text>
</comment>
<sequence>MRDIDQRLHFPSPSAVLVRQSGPVRMFARHRRIMLHTTALAAGILLSALLFKLGHAAELIVDNGDTVLVNDSRSVDGIRVNDGTLQINNGGAVTVLPTQEQIVGDGAGAAGKVTVSGEGSQLKINQNSFLIGNAGNGTVEVDGGATVWLPEVFLGREVGSSGTITVTGEGSSVKAGGRVHVGVAGNGLLSVTGGSHMSANGISIGFTTADDITAAGEVSGQGSLLTSSSDIVVGESGEGTLAITEGGAADAEGTTAGNSAGSSGKIGVSGPSSTLTTANLRIGNQGDGSLQIDNGARAQTHALTLGAGATGYGSVTVAGSGSMLTADDAITVGEYGTGTLNLMDGARVSADTLFLGQLADADGTVNIGSASGEAAAAAGLLDASKLVFGNGSGTIIFNYSDADYLFSADVAGYGAFIQEAGFTHLTGDYSAFTGKVDVAGGTVSIDSDAGPSLAVLDGAALAGTGAAGDVVFEDGARFVFGLTQDFLNTSTLTIGQDVSVALAPTNGRVLHPGDAYTIIDWSDAPVSGAFEGVTSDFADEYAFFDVSLNQVANSIVLNVDRNGQGFSDVALTRNQRATAKGIESLGEGEIFDAVINASAAGARAGFDAMSGEIHASVMAGQLADGAEIRNAVNDRMRGSIDPFVTGSIAPGQGSGRLDEPVQYWGQARHGRSDVDTDGNAAAMSSHNGGLLAGVDAEREDWLAGAAAGFSHARFRVDDRASSADSDNFHLAFYGARTLGPASFRGGIAYDFRQTDTDRDVSVLGLDQHLTAGYDSHTLQAFGEVAYRIDTDVATLEPFTGISGSLLIDQGYQESGGSAALKARTQIETLPLATLGMRADRIVQLASHDVRLHGSVAVQHSFGDRDISTTQNFAGGRDFTVYATPASINTALIEAGLDLPLTRSANLGFAYQGAFDSDHNSQAFSTRLNIAF</sequence>
<dbReference type="EMBL" id="JAGGJU010000002">
    <property type="protein sequence ID" value="MBP1849380.1"/>
    <property type="molecule type" value="Genomic_DNA"/>
</dbReference>
<evidence type="ECO:0000259" key="2">
    <source>
        <dbReference type="PROSITE" id="PS51208"/>
    </source>
</evidence>
<dbReference type="SUPFAM" id="SSF51126">
    <property type="entry name" value="Pectin lyase-like"/>
    <property type="match status" value="1"/>
</dbReference>
<dbReference type="Pfam" id="PF03797">
    <property type="entry name" value="Autotransporter"/>
    <property type="match status" value="1"/>
</dbReference>
<dbReference type="SUPFAM" id="SSF103515">
    <property type="entry name" value="Autotransporter"/>
    <property type="match status" value="1"/>
</dbReference>
<feature type="compositionally biased region" description="Low complexity" evidence="1">
    <location>
        <begin position="248"/>
        <end position="263"/>
    </location>
</feature>
<feature type="domain" description="Autotransporter" evidence="2">
    <location>
        <begin position="656"/>
        <end position="931"/>
    </location>
</feature>
<dbReference type="InterPro" id="IPR011050">
    <property type="entry name" value="Pectin_lyase_fold/virulence"/>
</dbReference>
<protein>
    <submittedName>
        <fullName evidence="3">T5SS/PEP-CTERM-associated repeat protein</fullName>
    </submittedName>
</protein>
<accession>A0ABS4DUM9</accession>
<dbReference type="NCBIfam" id="TIGR04393">
    <property type="entry name" value="rpt_T5SS_PEPC"/>
    <property type="match status" value="5"/>
</dbReference>
<evidence type="ECO:0000313" key="3">
    <source>
        <dbReference type="EMBL" id="MBP1849380.1"/>
    </source>
</evidence>
<dbReference type="InterPro" id="IPR030895">
    <property type="entry name" value="T5SS_PEPC_rpt"/>
</dbReference>
<dbReference type="InterPro" id="IPR036709">
    <property type="entry name" value="Autotransporte_beta_dom_sf"/>
</dbReference>
<keyword evidence="4" id="KW-1185">Reference proteome</keyword>
<gene>
    <name evidence="3" type="ORF">J2Z17_000801</name>
</gene>
<dbReference type="RefSeq" id="WP_209942445.1">
    <property type="nucleotide sequence ID" value="NZ_JAGGJU010000002.1"/>
</dbReference>